<keyword evidence="1" id="KW-1133">Transmembrane helix</keyword>
<accession>A0A7X4GKD7</accession>
<organism evidence="2 3">
    <name type="scientific">Novosphingobium silvae</name>
    <dbReference type="NCBI Taxonomy" id="2692619"/>
    <lineage>
        <taxon>Bacteria</taxon>
        <taxon>Pseudomonadati</taxon>
        <taxon>Pseudomonadota</taxon>
        <taxon>Alphaproteobacteria</taxon>
        <taxon>Sphingomonadales</taxon>
        <taxon>Sphingomonadaceae</taxon>
        <taxon>Novosphingobium</taxon>
    </lineage>
</organism>
<protein>
    <submittedName>
        <fullName evidence="2">Uncharacterized protein</fullName>
    </submittedName>
</protein>
<keyword evidence="1" id="KW-0812">Transmembrane</keyword>
<feature type="transmembrane region" description="Helical" evidence="1">
    <location>
        <begin position="41"/>
        <end position="60"/>
    </location>
</feature>
<name>A0A7X4GKD7_9SPHN</name>
<comment type="caution">
    <text evidence="2">The sequence shown here is derived from an EMBL/GenBank/DDBJ whole genome shotgun (WGS) entry which is preliminary data.</text>
</comment>
<proteinExistence type="predicted"/>
<keyword evidence="1" id="KW-0472">Membrane</keyword>
<evidence type="ECO:0000256" key="1">
    <source>
        <dbReference type="SAM" id="Phobius"/>
    </source>
</evidence>
<evidence type="ECO:0000313" key="2">
    <source>
        <dbReference type="EMBL" id="MYM00289.1"/>
    </source>
</evidence>
<dbReference type="AlphaFoldDB" id="A0A7X4GKD7"/>
<reference evidence="2 3" key="1">
    <citation type="submission" date="2019-12" db="EMBL/GenBank/DDBJ databases">
        <authorList>
            <person name="Feng G."/>
            <person name="Zhu H."/>
        </authorList>
    </citation>
    <scope>NUCLEOTIDE SEQUENCE [LARGE SCALE GENOMIC DNA]</scope>
    <source>
        <strain evidence="2 3">FGD1</strain>
    </source>
</reference>
<dbReference type="EMBL" id="WVTD01000039">
    <property type="protein sequence ID" value="MYM00289.1"/>
    <property type="molecule type" value="Genomic_DNA"/>
</dbReference>
<gene>
    <name evidence="2" type="ORF">GR702_21320</name>
</gene>
<dbReference type="RefSeq" id="WP_160987550.1">
    <property type="nucleotide sequence ID" value="NZ_WVTD01000039.1"/>
</dbReference>
<keyword evidence="3" id="KW-1185">Reference proteome</keyword>
<dbReference type="Proteomes" id="UP000465810">
    <property type="component" value="Unassembled WGS sequence"/>
</dbReference>
<sequence>MWRNDIEELKPWRASKSIWTVVIGSLRGGAAALDILPEGLMQANILTVVLALTGIGSVVFRKTARARIL</sequence>
<evidence type="ECO:0000313" key="3">
    <source>
        <dbReference type="Proteomes" id="UP000465810"/>
    </source>
</evidence>